<organism evidence="3 4">
    <name type="scientific">Tritrichomonas musculus</name>
    <dbReference type="NCBI Taxonomy" id="1915356"/>
    <lineage>
        <taxon>Eukaryota</taxon>
        <taxon>Metamonada</taxon>
        <taxon>Parabasalia</taxon>
        <taxon>Tritrichomonadida</taxon>
        <taxon>Tritrichomonadidae</taxon>
        <taxon>Tritrichomonas</taxon>
    </lineage>
</organism>
<feature type="domain" description="Rho-GAP" evidence="2">
    <location>
        <begin position="13"/>
        <end position="189"/>
    </location>
</feature>
<dbReference type="InterPro" id="IPR000198">
    <property type="entry name" value="RhoGAP_dom"/>
</dbReference>
<reference evidence="3 4" key="1">
    <citation type="submission" date="2024-04" db="EMBL/GenBank/DDBJ databases">
        <title>Tritrichomonas musculus Genome.</title>
        <authorList>
            <person name="Alves-Ferreira E."/>
            <person name="Grigg M."/>
            <person name="Lorenzi H."/>
            <person name="Galac M."/>
        </authorList>
    </citation>
    <scope>NUCLEOTIDE SEQUENCE [LARGE SCALE GENOMIC DNA]</scope>
    <source>
        <strain evidence="3 4">EAF2021</strain>
    </source>
</reference>
<name>A0ABR2HV92_9EUKA</name>
<gene>
    <name evidence="3" type="ORF">M9Y10_017970</name>
</gene>
<evidence type="ECO:0000259" key="2">
    <source>
        <dbReference type="PROSITE" id="PS50238"/>
    </source>
</evidence>
<feature type="region of interest" description="Disordered" evidence="1">
    <location>
        <begin position="246"/>
        <end position="275"/>
    </location>
</feature>
<accession>A0ABR2HV92</accession>
<dbReference type="Proteomes" id="UP001470230">
    <property type="component" value="Unassembled WGS sequence"/>
</dbReference>
<proteinExistence type="predicted"/>
<dbReference type="Gene3D" id="1.10.555.10">
    <property type="entry name" value="Rho GTPase activation protein"/>
    <property type="match status" value="1"/>
</dbReference>
<protein>
    <submittedName>
        <fullName evidence="3">GTPase activator activity protein</fullName>
    </submittedName>
</protein>
<comment type="caution">
    <text evidence="3">The sequence shown here is derived from an EMBL/GenBank/DDBJ whole genome shotgun (WGS) entry which is preliminary data.</text>
</comment>
<dbReference type="CDD" id="cd00159">
    <property type="entry name" value="RhoGAP"/>
    <property type="match status" value="1"/>
</dbReference>
<evidence type="ECO:0000256" key="1">
    <source>
        <dbReference type="SAM" id="MobiDB-lite"/>
    </source>
</evidence>
<dbReference type="PANTHER" id="PTHR45808:SF2">
    <property type="entry name" value="RHO GTPASE-ACTIVATING PROTEIN 68F"/>
    <property type="match status" value="1"/>
</dbReference>
<dbReference type="EMBL" id="JAPFFF010000023">
    <property type="protein sequence ID" value="KAK8852973.1"/>
    <property type="molecule type" value="Genomic_DNA"/>
</dbReference>
<dbReference type="SUPFAM" id="SSF48350">
    <property type="entry name" value="GTPase activation domain, GAP"/>
    <property type="match status" value="1"/>
</dbReference>
<evidence type="ECO:0000313" key="3">
    <source>
        <dbReference type="EMBL" id="KAK8852973.1"/>
    </source>
</evidence>
<dbReference type="PANTHER" id="PTHR45808">
    <property type="entry name" value="RHO GTPASE-ACTIVATING PROTEIN 68F"/>
    <property type="match status" value="1"/>
</dbReference>
<dbReference type="InterPro" id="IPR008936">
    <property type="entry name" value="Rho_GTPase_activation_prot"/>
</dbReference>
<sequence>MDDKLQASSIYGKPLMDLILTPEGVPTFLPVVINYLSSKTKSQGIFRKCGSTLIVKELGILFSCPQVAIPPSSTVDDVASFLKRWVRELPEPLLIPIIVNQHFRNNDSSSVVSVLSNLPNTNRKCLAYLFHLIKKILDNSKFNLMTFDNIVTCFFISMNQSINGCKFQINFKYFYNISYQLLNDEGTDFDFSREITYDPICLGETQSLNNLSTANSPSSLNTSYVESSLIADNTGFSRMSTVVRPRNGAKKKKCHSDIESLSSSKDEVDILSSGD</sequence>
<dbReference type="SMART" id="SM00324">
    <property type="entry name" value="RhoGAP"/>
    <property type="match status" value="1"/>
</dbReference>
<dbReference type="Pfam" id="PF00620">
    <property type="entry name" value="RhoGAP"/>
    <property type="match status" value="1"/>
</dbReference>
<dbReference type="PROSITE" id="PS50238">
    <property type="entry name" value="RHOGAP"/>
    <property type="match status" value="1"/>
</dbReference>
<evidence type="ECO:0000313" key="4">
    <source>
        <dbReference type="Proteomes" id="UP001470230"/>
    </source>
</evidence>
<keyword evidence="4" id="KW-1185">Reference proteome</keyword>